<dbReference type="Gene3D" id="1.10.10.10">
    <property type="entry name" value="Winged helix-like DNA-binding domain superfamily/Winged helix DNA-binding domain"/>
    <property type="match status" value="1"/>
</dbReference>
<dbReference type="PROSITE" id="PS50805">
    <property type="entry name" value="KRAB"/>
    <property type="match status" value="1"/>
</dbReference>
<dbReference type="SUPFAM" id="SSF109640">
    <property type="entry name" value="KRAB domain (Kruppel-associated box)"/>
    <property type="match status" value="1"/>
</dbReference>
<feature type="region of interest" description="Disordered" evidence="14">
    <location>
        <begin position="215"/>
        <end position="268"/>
    </location>
</feature>
<evidence type="ECO:0000256" key="13">
    <source>
        <dbReference type="PROSITE-ProRule" id="PRU00042"/>
    </source>
</evidence>
<gene>
    <name evidence="19" type="primary">LOC117354505</name>
</gene>
<dbReference type="InterPro" id="IPR036051">
    <property type="entry name" value="KRAB_dom_sf"/>
</dbReference>
<evidence type="ECO:0000259" key="17">
    <source>
        <dbReference type="PROSITE" id="PS51507"/>
    </source>
</evidence>
<dbReference type="InterPro" id="IPR036390">
    <property type="entry name" value="WH_DNA-bd_sf"/>
</dbReference>
<dbReference type="GeneID" id="117354505"/>
<dbReference type="PROSITE" id="PS51507">
    <property type="entry name" value="IRF_2"/>
    <property type="match status" value="1"/>
</dbReference>
<evidence type="ECO:0000256" key="4">
    <source>
        <dbReference type="ARBA" id="ARBA00022737"/>
    </source>
</evidence>
<keyword evidence="9" id="KW-0238">DNA-binding</keyword>
<evidence type="ECO:0000256" key="14">
    <source>
        <dbReference type="SAM" id="MobiDB-lite"/>
    </source>
</evidence>
<dbReference type="GO" id="GO:0005634">
    <property type="term" value="C:nucleus"/>
    <property type="evidence" value="ECO:0007669"/>
    <property type="project" value="UniProtKB-SubCell"/>
</dbReference>
<dbReference type="PANTHER" id="PTHR11949">
    <property type="entry name" value="INTERFERON REGULATORY FACTOR"/>
    <property type="match status" value="1"/>
</dbReference>
<dbReference type="GO" id="GO:0002376">
    <property type="term" value="P:immune system process"/>
    <property type="evidence" value="ECO:0007669"/>
    <property type="project" value="TreeGrafter"/>
</dbReference>
<feature type="compositionally biased region" description="Basic and acidic residues" evidence="14">
    <location>
        <begin position="221"/>
        <end position="234"/>
    </location>
</feature>
<evidence type="ECO:0000256" key="3">
    <source>
        <dbReference type="ARBA" id="ARBA00022723"/>
    </source>
</evidence>
<dbReference type="RefSeq" id="XP_033788048.1">
    <property type="nucleotide sequence ID" value="XM_033932157.1"/>
</dbReference>
<keyword evidence="2" id="KW-1017">Isopeptide bond</keyword>
<comment type="subcellular location">
    <subcellularLocation>
        <location evidence="1">Nucleus</location>
    </subcellularLocation>
</comment>
<keyword evidence="8" id="KW-0805">Transcription regulation</keyword>
<keyword evidence="10" id="KW-0010">Activator</keyword>
<dbReference type="GO" id="GO:0000981">
    <property type="term" value="F:DNA-binding transcription factor activity, RNA polymerase II-specific"/>
    <property type="evidence" value="ECO:0007669"/>
    <property type="project" value="TreeGrafter"/>
</dbReference>
<accession>A0A6P8QKP8</accession>
<keyword evidence="5 13" id="KW-0863">Zinc-finger</keyword>
<keyword evidence="3" id="KW-0479">Metal-binding</keyword>
<dbReference type="PROSITE" id="PS50157">
    <property type="entry name" value="ZINC_FINGER_C2H2_2"/>
    <property type="match status" value="2"/>
</dbReference>
<proteinExistence type="predicted"/>
<dbReference type="Gene3D" id="3.30.160.60">
    <property type="entry name" value="Classic Zinc Finger"/>
    <property type="match status" value="2"/>
</dbReference>
<dbReference type="SMART" id="SM00349">
    <property type="entry name" value="KRAB"/>
    <property type="match status" value="1"/>
</dbReference>
<evidence type="ECO:0000256" key="8">
    <source>
        <dbReference type="ARBA" id="ARBA00023015"/>
    </source>
</evidence>
<organism evidence="18 19">
    <name type="scientific">Geotrypetes seraphini</name>
    <name type="common">Gaboon caecilian</name>
    <name type="synonym">Caecilia seraphini</name>
    <dbReference type="NCBI Taxonomy" id="260995"/>
    <lineage>
        <taxon>Eukaryota</taxon>
        <taxon>Metazoa</taxon>
        <taxon>Chordata</taxon>
        <taxon>Craniata</taxon>
        <taxon>Vertebrata</taxon>
        <taxon>Euteleostomi</taxon>
        <taxon>Amphibia</taxon>
        <taxon>Gymnophiona</taxon>
        <taxon>Geotrypetes</taxon>
    </lineage>
</organism>
<reference evidence="19" key="1">
    <citation type="submission" date="2025-08" db="UniProtKB">
        <authorList>
            <consortium name="RefSeq"/>
        </authorList>
    </citation>
    <scope>IDENTIFICATION</scope>
</reference>
<evidence type="ECO:0000256" key="5">
    <source>
        <dbReference type="ARBA" id="ARBA00022771"/>
    </source>
</evidence>
<dbReference type="AlphaFoldDB" id="A0A6P8QKP8"/>
<dbReference type="Gene3D" id="6.10.140.140">
    <property type="match status" value="1"/>
</dbReference>
<feature type="domain" description="C2H2-type" evidence="15">
    <location>
        <begin position="205"/>
        <end position="232"/>
    </location>
</feature>
<dbReference type="InterPro" id="IPR036236">
    <property type="entry name" value="Znf_C2H2_sf"/>
</dbReference>
<keyword evidence="11" id="KW-0804">Transcription</keyword>
<dbReference type="GO" id="GO:0000978">
    <property type="term" value="F:RNA polymerase II cis-regulatory region sequence-specific DNA binding"/>
    <property type="evidence" value="ECO:0007669"/>
    <property type="project" value="TreeGrafter"/>
</dbReference>
<keyword evidence="4" id="KW-0677">Repeat</keyword>
<evidence type="ECO:0000256" key="11">
    <source>
        <dbReference type="ARBA" id="ARBA00023163"/>
    </source>
</evidence>
<feature type="region of interest" description="Disordered" evidence="14">
    <location>
        <begin position="414"/>
        <end position="444"/>
    </location>
</feature>
<dbReference type="Pfam" id="PF01352">
    <property type="entry name" value="KRAB"/>
    <property type="match status" value="1"/>
</dbReference>
<evidence type="ECO:0000256" key="12">
    <source>
        <dbReference type="ARBA" id="ARBA00023242"/>
    </source>
</evidence>
<protein>
    <submittedName>
        <fullName evidence="19">Zinc finger protein 615-like isoform X1</fullName>
    </submittedName>
</protein>
<dbReference type="InterPro" id="IPR013087">
    <property type="entry name" value="Znf_C2H2_type"/>
</dbReference>
<evidence type="ECO:0000313" key="19">
    <source>
        <dbReference type="RefSeq" id="XP_033788048.1"/>
    </source>
</evidence>
<evidence type="ECO:0000256" key="10">
    <source>
        <dbReference type="ARBA" id="ARBA00023159"/>
    </source>
</evidence>
<keyword evidence="7" id="KW-0832">Ubl conjugation</keyword>
<dbReference type="InterPro" id="IPR019817">
    <property type="entry name" value="Interferon_reg_fac_CS"/>
</dbReference>
<feature type="region of interest" description="Disordered" evidence="14">
    <location>
        <begin position="70"/>
        <end position="113"/>
    </location>
</feature>
<dbReference type="SMART" id="SM00348">
    <property type="entry name" value="IRF"/>
    <property type="match status" value="1"/>
</dbReference>
<name>A0A6P8QKP8_GEOSA</name>
<dbReference type="Pfam" id="PF00605">
    <property type="entry name" value="IRF"/>
    <property type="match status" value="1"/>
</dbReference>
<evidence type="ECO:0000256" key="7">
    <source>
        <dbReference type="ARBA" id="ARBA00022843"/>
    </source>
</evidence>
<evidence type="ECO:0000313" key="18">
    <source>
        <dbReference type="Proteomes" id="UP000515159"/>
    </source>
</evidence>
<evidence type="ECO:0000256" key="9">
    <source>
        <dbReference type="ARBA" id="ARBA00023125"/>
    </source>
</evidence>
<feature type="compositionally biased region" description="Low complexity" evidence="14">
    <location>
        <begin position="235"/>
        <end position="247"/>
    </location>
</feature>
<dbReference type="GO" id="GO:0008270">
    <property type="term" value="F:zinc ion binding"/>
    <property type="evidence" value="ECO:0007669"/>
    <property type="project" value="UniProtKB-KW"/>
</dbReference>
<dbReference type="PROSITE" id="PS00601">
    <property type="entry name" value="IRF_1"/>
    <property type="match status" value="1"/>
</dbReference>
<dbReference type="SUPFAM" id="SSF57667">
    <property type="entry name" value="beta-beta-alpha zinc fingers"/>
    <property type="match status" value="1"/>
</dbReference>
<dbReference type="InterPro" id="IPR001909">
    <property type="entry name" value="KRAB"/>
</dbReference>
<evidence type="ECO:0000259" key="15">
    <source>
        <dbReference type="PROSITE" id="PS50157"/>
    </source>
</evidence>
<dbReference type="CDD" id="cd00103">
    <property type="entry name" value="IRF"/>
    <property type="match status" value="1"/>
</dbReference>
<feature type="compositionally biased region" description="Basic and acidic residues" evidence="14">
    <location>
        <begin position="255"/>
        <end position="268"/>
    </location>
</feature>
<dbReference type="InterPro" id="IPR036388">
    <property type="entry name" value="WH-like_DNA-bd_sf"/>
</dbReference>
<dbReference type="KEGG" id="gsh:117354505"/>
<dbReference type="PRINTS" id="PR00267">
    <property type="entry name" value="INTFRNREGFCT"/>
</dbReference>
<evidence type="ECO:0000256" key="2">
    <source>
        <dbReference type="ARBA" id="ARBA00022499"/>
    </source>
</evidence>
<feature type="domain" description="C2H2-type" evidence="15">
    <location>
        <begin position="231"/>
        <end position="260"/>
    </location>
</feature>
<dbReference type="OrthoDB" id="6538197at2759"/>
<dbReference type="InterPro" id="IPR001346">
    <property type="entry name" value="Interferon_reg_fact_DNA-bd_dom"/>
</dbReference>
<evidence type="ECO:0000256" key="6">
    <source>
        <dbReference type="ARBA" id="ARBA00022833"/>
    </source>
</evidence>
<feature type="domain" description="IRF tryptophan pentad repeat" evidence="17">
    <location>
        <begin position="296"/>
        <end position="402"/>
    </location>
</feature>
<sequence length="477" mass="55054">MAEAELARELLQVVWRKEYILNSQIPHQTFTGVPVTFEDIAVYFLEDEWEMLAEWQKELYKETMKENYETLTSLGSSPEKPSLISKIEREEDPCIRNQQDSQDRRRPRSCWRGSPVEKPELTVRIKQETDSCDWDQEDLRDSRWCESSRTAGYENEKCHKGCAENQETHKMLSEKDKAMFLLKSEEGTDWRNKCNLRVLVELNPHLCTEYGKSFPGKSGVRSHEMCHTGEKPCKNSDSGKSSSQKSNLKTHPKSHTRENTEMAEAVERRPREQHFLVYPRQVGTAPIPVASRGKKRQLMRPWLEQQINSSSIPGLKWINKDLKIFQIPWKHAGLNGWDLETDACLFRNWAVHTGRYQLGERRAASWKATFRCALNSLPDIEEVKDKCINRGSSAVRVYRMLSELSRREKGIKLPRSKHRINSSEDSSDPEETEEAIHIPGIPADHSSYTLRRCAVQKMKIGGSDARLDIAEYSANTG</sequence>
<evidence type="ECO:0000256" key="1">
    <source>
        <dbReference type="ARBA" id="ARBA00004123"/>
    </source>
</evidence>
<dbReference type="PANTHER" id="PTHR11949:SF17">
    <property type="entry name" value="IRF TRYPTOPHAN PENTAD REPEAT DOMAIN-CONTAINING PROTEIN"/>
    <property type="match status" value="1"/>
</dbReference>
<dbReference type="CDD" id="cd07765">
    <property type="entry name" value="KRAB_A-box"/>
    <property type="match status" value="1"/>
</dbReference>
<feature type="domain" description="KRAB" evidence="16">
    <location>
        <begin position="35"/>
        <end position="106"/>
    </location>
</feature>
<dbReference type="InParanoid" id="A0A6P8QKP8"/>
<keyword evidence="18" id="KW-1185">Reference proteome</keyword>
<evidence type="ECO:0000259" key="16">
    <source>
        <dbReference type="PROSITE" id="PS50805"/>
    </source>
</evidence>
<keyword evidence="12" id="KW-0539">Nucleus</keyword>
<keyword evidence="6" id="KW-0862">Zinc</keyword>
<dbReference type="Proteomes" id="UP000515159">
    <property type="component" value="Chromosome 2"/>
</dbReference>
<dbReference type="FunFam" id="1.10.10.10:FF:000065">
    <property type="entry name" value="Interferon regulatory factor"/>
    <property type="match status" value="1"/>
</dbReference>
<dbReference type="SUPFAM" id="SSF46785">
    <property type="entry name" value="Winged helix' DNA-binding domain"/>
    <property type="match status" value="1"/>
</dbReference>